<sequence>MRWLAPLMLLPLVAACSEQQMCISRATKDLRQVQSFISEAEGNLARGYALVEKEYIDYDIERCGENADGTPIYCRVPDVETRRVPKAIDLDAEAAKLAALKKKEAQLAAQAEAATQACVRQYPS</sequence>
<dbReference type="RefSeq" id="WP_074644634.1">
    <property type="nucleotide sequence ID" value="NZ_FNBL01000005.1"/>
</dbReference>
<evidence type="ECO:0000313" key="3">
    <source>
        <dbReference type="Proteomes" id="UP000182284"/>
    </source>
</evidence>
<evidence type="ECO:0000313" key="2">
    <source>
        <dbReference type="EMBL" id="SDF55452.1"/>
    </source>
</evidence>
<dbReference type="Proteomes" id="UP000182284">
    <property type="component" value="Unassembled WGS sequence"/>
</dbReference>
<dbReference type="EMBL" id="FNBL01000005">
    <property type="protein sequence ID" value="SDF55452.1"/>
    <property type="molecule type" value="Genomic_DNA"/>
</dbReference>
<evidence type="ECO:0000256" key="1">
    <source>
        <dbReference type="SAM" id="Coils"/>
    </source>
</evidence>
<protein>
    <submittedName>
        <fullName evidence="2">Uncharacterized protein</fullName>
    </submittedName>
</protein>
<accession>A0A1G7M0X8</accession>
<feature type="coiled-coil region" evidence="1">
    <location>
        <begin position="90"/>
        <end position="117"/>
    </location>
</feature>
<dbReference type="PROSITE" id="PS51257">
    <property type="entry name" value="PROKAR_LIPOPROTEIN"/>
    <property type="match status" value="1"/>
</dbReference>
<dbReference type="OrthoDB" id="7875456at2"/>
<dbReference type="AlphaFoldDB" id="A0A1G7M0X8"/>
<name>A0A1G7M0X8_9RHOB</name>
<keyword evidence="1" id="KW-0175">Coiled coil</keyword>
<reference evidence="2 3" key="1">
    <citation type="submission" date="2016-10" db="EMBL/GenBank/DDBJ databases">
        <authorList>
            <person name="de Groot N.N."/>
        </authorList>
    </citation>
    <scope>NUCLEOTIDE SEQUENCE [LARGE SCALE GENOMIC DNA]</scope>
    <source>
        <strain evidence="2 3">DSM 27375</strain>
    </source>
</reference>
<organism evidence="2 3">
    <name type="scientific">Celeribacter baekdonensis</name>
    <dbReference type="NCBI Taxonomy" id="875171"/>
    <lineage>
        <taxon>Bacteria</taxon>
        <taxon>Pseudomonadati</taxon>
        <taxon>Pseudomonadota</taxon>
        <taxon>Alphaproteobacteria</taxon>
        <taxon>Rhodobacterales</taxon>
        <taxon>Roseobacteraceae</taxon>
        <taxon>Celeribacter</taxon>
    </lineage>
</organism>
<proteinExistence type="predicted"/>
<gene>
    <name evidence="2" type="ORF">SAMN04488117_10559</name>
</gene>